<dbReference type="EMBL" id="JACXVP010000010">
    <property type="protein sequence ID" value="KAG5578999.1"/>
    <property type="molecule type" value="Genomic_DNA"/>
</dbReference>
<proteinExistence type="predicted"/>
<keyword evidence="2" id="KW-1185">Reference proteome</keyword>
<gene>
    <name evidence="1" type="ORF">H5410_049626</name>
</gene>
<name>A0A9J5WUM1_SOLCO</name>
<accession>A0A9J5WUM1</accession>
<evidence type="ECO:0000313" key="1">
    <source>
        <dbReference type="EMBL" id="KAG5578999.1"/>
    </source>
</evidence>
<protein>
    <submittedName>
        <fullName evidence="1">Uncharacterized protein</fullName>
    </submittedName>
</protein>
<organism evidence="1 2">
    <name type="scientific">Solanum commersonii</name>
    <name type="common">Commerson's wild potato</name>
    <name type="synonym">Commerson's nightshade</name>
    <dbReference type="NCBI Taxonomy" id="4109"/>
    <lineage>
        <taxon>Eukaryota</taxon>
        <taxon>Viridiplantae</taxon>
        <taxon>Streptophyta</taxon>
        <taxon>Embryophyta</taxon>
        <taxon>Tracheophyta</taxon>
        <taxon>Spermatophyta</taxon>
        <taxon>Magnoliopsida</taxon>
        <taxon>eudicotyledons</taxon>
        <taxon>Gunneridae</taxon>
        <taxon>Pentapetalae</taxon>
        <taxon>asterids</taxon>
        <taxon>lamiids</taxon>
        <taxon>Solanales</taxon>
        <taxon>Solanaceae</taxon>
        <taxon>Solanoideae</taxon>
        <taxon>Solaneae</taxon>
        <taxon>Solanum</taxon>
    </lineage>
</organism>
<reference evidence="1 2" key="1">
    <citation type="submission" date="2020-09" db="EMBL/GenBank/DDBJ databases">
        <title>De no assembly of potato wild relative species, Solanum commersonii.</title>
        <authorList>
            <person name="Cho K."/>
        </authorList>
    </citation>
    <scope>NUCLEOTIDE SEQUENCE [LARGE SCALE GENOMIC DNA]</scope>
    <source>
        <strain evidence="1">LZ3.2</strain>
        <tissue evidence="1">Leaf</tissue>
    </source>
</reference>
<dbReference type="PANTHER" id="PTHR46238">
    <property type="entry name" value="REVERSE TRANSCRIPTASE DOMAIN-CONTAINING PROTEIN"/>
    <property type="match status" value="1"/>
</dbReference>
<comment type="caution">
    <text evidence="1">The sequence shown here is derived from an EMBL/GenBank/DDBJ whole genome shotgun (WGS) entry which is preliminary data.</text>
</comment>
<sequence length="72" mass="8908">MLKMMNSRVVVRRTMLCGKECWSVKNSHVWKMRVELMRMLIWMCEHTRRDEIRNQDIRAKVGVAPWRIRYEK</sequence>
<dbReference type="PANTHER" id="PTHR46238:SF8">
    <property type="entry name" value="ENDONUCLEASE_EXONUCLEASE_PHOSPHATASE DOMAIN-CONTAINING PROTEIN"/>
    <property type="match status" value="1"/>
</dbReference>
<evidence type="ECO:0000313" key="2">
    <source>
        <dbReference type="Proteomes" id="UP000824120"/>
    </source>
</evidence>
<dbReference type="OrthoDB" id="1431547at2759"/>
<dbReference type="Proteomes" id="UP000824120">
    <property type="component" value="Chromosome 10"/>
</dbReference>
<dbReference type="AlphaFoldDB" id="A0A9J5WUM1"/>